<proteinExistence type="predicted"/>
<accession>A0ABX6T0D4</accession>
<keyword evidence="1" id="KW-0812">Transmembrane</keyword>
<feature type="transmembrane region" description="Helical" evidence="1">
    <location>
        <begin position="42"/>
        <end position="67"/>
    </location>
</feature>
<name>A0ABX6T0D4_9SPHN</name>
<keyword evidence="3" id="KW-1185">Reference proteome</keyword>
<evidence type="ECO:0000313" key="2">
    <source>
        <dbReference type="EMBL" id="QNP42673.1"/>
    </source>
</evidence>
<dbReference type="RefSeq" id="WP_187714105.1">
    <property type="nucleotide sequence ID" value="NZ_BAABJC010000001.1"/>
</dbReference>
<gene>
    <name evidence="2" type="ORF">H9L15_10970</name>
</gene>
<evidence type="ECO:0000313" key="3">
    <source>
        <dbReference type="Proteomes" id="UP000516134"/>
    </source>
</evidence>
<keyword evidence="1" id="KW-0472">Membrane</keyword>
<evidence type="ECO:0000256" key="1">
    <source>
        <dbReference type="SAM" id="Phobius"/>
    </source>
</evidence>
<keyword evidence="1" id="KW-1133">Transmembrane helix</keyword>
<dbReference type="EMBL" id="CP060780">
    <property type="protein sequence ID" value="QNP42673.1"/>
    <property type="molecule type" value="Genomic_DNA"/>
</dbReference>
<reference evidence="2 3" key="1">
    <citation type="submission" date="2020-08" db="EMBL/GenBank/DDBJ databases">
        <title>Genome sequence of Sphingomonas daechungensis KACC 18115T.</title>
        <authorList>
            <person name="Hyun D.-W."/>
            <person name="Bae J.-W."/>
        </authorList>
    </citation>
    <scope>NUCLEOTIDE SEQUENCE [LARGE SCALE GENOMIC DNA]</scope>
    <source>
        <strain evidence="2 3">KACC 18115</strain>
    </source>
</reference>
<dbReference type="Proteomes" id="UP000516134">
    <property type="component" value="Chromosome"/>
</dbReference>
<organism evidence="2 3">
    <name type="scientific">Sphingomonas daechungensis</name>
    <dbReference type="NCBI Taxonomy" id="1176646"/>
    <lineage>
        <taxon>Bacteria</taxon>
        <taxon>Pseudomonadati</taxon>
        <taxon>Pseudomonadota</taxon>
        <taxon>Alphaproteobacteria</taxon>
        <taxon>Sphingomonadales</taxon>
        <taxon>Sphingomonadaceae</taxon>
        <taxon>Sphingomonas</taxon>
    </lineage>
</organism>
<sequence>MQNVHTATLEDDDFDSNEPDSLFGICQAAGEDLHISPFLLRVGLIALLFFGPWLALGAYVGLGVVVVSSRLLFPKPRSAKAAEPVSIAAKHEFVQDERQPELIAA</sequence>
<protein>
    <submittedName>
        <fullName evidence="2">PspC domain-containing protein</fullName>
    </submittedName>
</protein>